<dbReference type="Proteomes" id="UP000323671">
    <property type="component" value="Chromosome"/>
</dbReference>
<dbReference type="Gene3D" id="3.50.50.60">
    <property type="entry name" value="FAD/NAD(P)-binding domain"/>
    <property type="match status" value="1"/>
</dbReference>
<dbReference type="GO" id="GO:0016491">
    <property type="term" value="F:oxidoreductase activity"/>
    <property type="evidence" value="ECO:0007669"/>
    <property type="project" value="InterPro"/>
</dbReference>
<reference evidence="2 3" key="1">
    <citation type="submission" date="2017-07" db="EMBL/GenBank/DDBJ databases">
        <title>Complete genome sequence of Oryzomicrobium terrae TPP412.</title>
        <authorList>
            <person name="Chiu L.-W."/>
            <person name="Lo K.-J."/>
            <person name="Tsai Y.-M."/>
            <person name="Lin S.-S."/>
            <person name="Kuo C.-H."/>
            <person name="Liu C.-T."/>
        </authorList>
    </citation>
    <scope>NUCLEOTIDE SEQUENCE [LARGE SCALE GENOMIC DNA]</scope>
    <source>
        <strain evidence="2 3">TPP412</strain>
    </source>
</reference>
<dbReference type="SUPFAM" id="SSF51905">
    <property type="entry name" value="FAD/NAD(P)-binding domain"/>
    <property type="match status" value="1"/>
</dbReference>
<dbReference type="EMBL" id="CP022579">
    <property type="protein sequence ID" value="QEL64659.1"/>
    <property type="molecule type" value="Genomic_DNA"/>
</dbReference>
<dbReference type="PANTHER" id="PTHR42923:SF47">
    <property type="entry name" value="BLR3003 PROTEIN"/>
    <property type="match status" value="1"/>
</dbReference>
<dbReference type="InterPro" id="IPR002937">
    <property type="entry name" value="Amino_oxidase"/>
</dbReference>
<dbReference type="PANTHER" id="PTHR42923">
    <property type="entry name" value="PROTOPORPHYRINOGEN OXIDASE"/>
    <property type="match status" value="1"/>
</dbReference>
<gene>
    <name evidence="2" type="ORF">OTERR_11830</name>
</gene>
<keyword evidence="3" id="KW-1185">Reference proteome</keyword>
<organism evidence="2 3">
    <name type="scientific">Oryzomicrobium terrae</name>
    <dbReference type="NCBI Taxonomy" id="1735038"/>
    <lineage>
        <taxon>Bacteria</taxon>
        <taxon>Pseudomonadati</taxon>
        <taxon>Pseudomonadota</taxon>
        <taxon>Betaproteobacteria</taxon>
        <taxon>Rhodocyclales</taxon>
        <taxon>Rhodocyclaceae</taxon>
        <taxon>Oryzomicrobium</taxon>
    </lineage>
</organism>
<dbReference type="InterPro" id="IPR050464">
    <property type="entry name" value="Zeta_carotene_desat/Oxidored"/>
</dbReference>
<dbReference type="NCBIfam" id="TIGR03467">
    <property type="entry name" value="HpnE"/>
    <property type="match status" value="1"/>
</dbReference>
<dbReference type="KEGG" id="otr:OTERR_11830"/>
<protein>
    <submittedName>
        <fullName evidence="2">Squalene/phytoene dehydrogenase</fullName>
    </submittedName>
</protein>
<evidence type="ECO:0000313" key="3">
    <source>
        <dbReference type="Proteomes" id="UP000323671"/>
    </source>
</evidence>
<proteinExistence type="predicted"/>
<dbReference type="InterPro" id="IPR036188">
    <property type="entry name" value="FAD/NAD-bd_sf"/>
</dbReference>
<dbReference type="AlphaFoldDB" id="A0A5C1E7T8"/>
<accession>A0A5C1E7T8</accession>
<feature type="domain" description="Amine oxidase" evidence="1">
    <location>
        <begin position="11"/>
        <end position="438"/>
    </location>
</feature>
<dbReference type="InterPro" id="IPR017830">
    <property type="entry name" value="SQase_HpnE"/>
</dbReference>
<evidence type="ECO:0000259" key="1">
    <source>
        <dbReference type="Pfam" id="PF01593"/>
    </source>
</evidence>
<evidence type="ECO:0000313" key="2">
    <source>
        <dbReference type="EMBL" id="QEL64659.1"/>
    </source>
</evidence>
<sequence>MTVAVIGAGWAGLACAIDLAAAGERPLVLESARQPGGRARGVELNGQTLDNGQHLLIGAYTDTLDLMRRIGVDPKTVLRRHRLFVASPELRLALPALPPPLDVAAGLLLARGAGWGEKFRAVRAMKTLEAAGWSAPPQQTVAGWLAATGLAGSVLARRLYAPLCLAALNTPLEAASMAVFARVLGDSLGAGANAPGATDYLVAATDLSTLFPAPAATWVATHGGEVRTSARVRAIARQGQGWQIRLDDAAITADQVVLAVAPQHAAALLPDLPAAQEIRQQLATYRYEPIATVYLGLPADTGLSRPIVQIDGPSADDAPVWVFDRAPLGNPGVLACVISASGPWQTLSEAELAQRLLEKARPFLISKGVPSNSAPILAWQRRIVETRATFAATAGLPRPERITLAPGLHLAGDWTWAPWPATLEGAVRSGRRAARAVLANH</sequence>
<dbReference type="Pfam" id="PF01593">
    <property type="entry name" value="Amino_oxidase"/>
    <property type="match status" value="1"/>
</dbReference>
<dbReference type="RefSeq" id="WP_149425143.1">
    <property type="nucleotide sequence ID" value="NZ_CP022579.1"/>
</dbReference>
<name>A0A5C1E7T8_9RHOO</name>